<organism evidence="2 3">
    <name type="scientific">Acinetobacter variabilis</name>
    <dbReference type="NCBI Taxonomy" id="70346"/>
    <lineage>
        <taxon>Bacteria</taxon>
        <taxon>Pseudomonadati</taxon>
        <taxon>Pseudomonadota</taxon>
        <taxon>Gammaproteobacteria</taxon>
        <taxon>Moraxellales</taxon>
        <taxon>Moraxellaceae</taxon>
        <taxon>Acinetobacter</taxon>
    </lineage>
</organism>
<feature type="region of interest" description="Disordered" evidence="1">
    <location>
        <begin position="93"/>
        <end position="112"/>
    </location>
</feature>
<proteinExistence type="predicted"/>
<reference evidence="2 3" key="1">
    <citation type="submission" date="2020-08" db="EMBL/GenBank/DDBJ databases">
        <title>Emergence of ISAba1-mediated novel tet(X) in Acinetobacter variabilis from a chicken farm.</title>
        <authorList>
            <person name="Peng K."/>
            <person name="Li R."/>
        </authorList>
    </citation>
    <scope>NUCLEOTIDE SEQUENCE [LARGE SCALE GENOMIC DNA]</scope>
    <source>
        <strain evidence="2 3">XM9F202-2</strain>
    </source>
</reference>
<dbReference type="RefSeq" id="WP_200229622.1">
    <property type="nucleotide sequence ID" value="NZ_CP060811.1"/>
</dbReference>
<evidence type="ECO:0000256" key="1">
    <source>
        <dbReference type="SAM" id="MobiDB-lite"/>
    </source>
</evidence>
<name>A0A7T7WIW4_9GAMM</name>
<feature type="compositionally biased region" description="Low complexity" evidence="1">
    <location>
        <begin position="28"/>
        <end position="42"/>
    </location>
</feature>
<dbReference type="Proteomes" id="UP000596079">
    <property type="component" value="Chromosome"/>
</dbReference>
<protein>
    <submittedName>
        <fullName evidence="2">Uncharacterized protein</fullName>
    </submittedName>
</protein>
<feature type="compositionally biased region" description="Polar residues" evidence="1">
    <location>
        <begin position="140"/>
        <end position="166"/>
    </location>
</feature>
<feature type="region of interest" description="Disordered" evidence="1">
    <location>
        <begin position="28"/>
        <end position="48"/>
    </location>
</feature>
<feature type="region of interest" description="Disordered" evidence="1">
    <location>
        <begin position="123"/>
        <end position="166"/>
    </location>
</feature>
<dbReference type="AlphaFoldDB" id="A0A7T7WIW4"/>
<accession>A0A7T7WIW4</accession>
<sequence length="166" mass="18854">MEFVLILLMLAAAFYFIIVAPALHSQKSRYTSSRGRNNTSTSHQYIRETERPKACPLWGIEISRTQQRRLGKNDPSVIAAKLYRQQLGKFASFQQTRPMADADPNRSSSSATLPRFFQNMFPEEASSTTRRTSPHSSKRNSSFHYTLQNPLKSAPVQSRSTSSWPP</sequence>
<evidence type="ECO:0000313" key="2">
    <source>
        <dbReference type="EMBL" id="QQN88427.1"/>
    </source>
</evidence>
<dbReference type="EMBL" id="CP060811">
    <property type="protein sequence ID" value="QQN88427.1"/>
    <property type="molecule type" value="Genomic_DNA"/>
</dbReference>
<gene>
    <name evidence="2" type="ORF">IAQ69_01695</name>
</gene>
<evidence type="ECO:0000313" key="3">
    <source>
        <dbReference type="Proteomes" id="UP000596079"/>
    </source>
</evidence>